<evidence type="ECO:0000256" key="3">
    <source>
        <dbReference type="ARBA" id="ARBA00023125"/>
    </source>
</evidence>
<protein>
    <recommendedName>
        <fullName evidence="7">NAC domain-containing protein</fullName>
    </recommendedName>
</protein>
<gene>
    <name evidence="8" type="ORF">C1H46_019152</name>
</gene>
<evidence type="ECO:0000256" key="2">
    <source>
        <dbReference type="ARBA" id="ARBA00023015"/>
    </source>
</evidence>
<dbReference type="Proteomes" id="UP000315295">
    <property type="component" value="Unassembled WGS sequence"/>
</dbReference>
<dbReference type="Pfam" id="PF02365">
    <property type="entry name" value="NAM"/>
    <property type="match status" value="1"/>
</dbReference>
<dbReference type="Gene3D" id="2.170.150.80">
    <property type="entry name" value="NAC domain"/>
    <property type="match status" value="1"/>
</dbReference>
<dbReference type="AlphaFoldDB" id="A0A540M903"/>
<comment type="subcellular location">
    <subcellularLocation>
        <location evidence="1">Nucleus</location>
    </subcellularLocation>
</comment>
<dbReference type="SUPFAM" id="SSF101941">
    <property type="entry name" value="NAC domain"/>
    <property type="match status" value="1"/>
</dbReference>
<dbReference type="GO" id="GO:0003677">
    <property type="term" value="F:DNA binding"/>
    <property type="evidence" value="ECO:0007669"/>
    <property type="project" value="UniProtKB-KW"/>
</dbReference>
<sequence>MANFYGNALMGSYGDVPPGFRFLPTDQELVGFYLSNRVVAGKKFMAYCRSFMHAFDPFGEMEPWVIWENFGGRSLVDQDLYLFYELHYLPSNYIKRTIDAGGKWSQSSYKTVKDFDGKRIGDKRCFKYKNEGCDQDGGWLLEEYSLRQTQEIVDGNGSDHKARKVVLCRLKKNPRCANMRDHPTRELKEKPENERARKSSSLVHFDESNKKISGTNQDQECKSGIDLNAMPPDFSEHDCLTTTSGVCSCPICLDGGGGESLVEDEDLLLDDEDLLKDVGLSLGPPVLPQFDETQVVPRPASTGSEDGLFADESRFVNDR</sequence>
<evidence type="ECO:0000256" key="5">
    <source>
        <dbReference type="ARBA" id="ARBA00023242"/>
    </source>
</evidence>
<dbReference type="PROSITE" id="PS51005">
    <property type="entry name" value="NAC"/>
    <property type="match status" value="1"/>
</dbReference>
<feature type="compositionally biased region" description="Basic and acidic residues" evidence="6">
    <location>
        <begin position="179"/>
        <end position="197"/>
    </location>
</feature>
<evidence type="ECO:0000256" key="6">
    <source>
        <dbReference type="SAM" id="MobiDB-lite"/>
    </source>
</evidence>
<accession>A0A540M903</accession>
<dbReference type="GO" id="GO:0006355">
    <property type="term" value="P:regulation of DNA-templated transcription"/>
    <property type="evidence" value="ECO:0007669"/>
    <property type="project" value="InterPro"/>
</dbReference>
<proteinExistence type="predicted"/>
<evidence type="ECO:0000313" key="8">
    <source>
        <dbReference type="EMBL" id="TQD95230.1"/>
    </source>
</evidence>
<comment type="caution">
    <text evidence="8">The sequence shown here is derived from an EMBL/GenBank/DDBJ whole genome shotgun (WGS) entry which is preliminary data.</text>
</comment>
<dbReference type="EMBL" id="VIEB01000321">
    <property type="protein sequence ID" value="TQD95230.1"/>
    <property type="molecule type" value="Genomic_DNA"/>
</dbReference>
<evidence type="ECO:0000313" key="9">
    <source>
        <dbReference type="Proteomes" id="UP000315295"/>
    </source>
</evidence>
<keyword evidence="5" id="KW-0539">Nucleus</keyword>
<feature type="domain" description="NAC" evidence="7">
    <location>
        <begin position="16"/>
        <end position="173"/>
    </location>
</feature>
<name>A0A540M903_MALBA</name>
<keyword evidence="9" id="KW-1185">Reference proteome</keyword>
<dbReference type="GO" id="GO:0005634">
    <property type="term" value="C:nucleus"/>
    <property type="evidence" value="ECO:0007669"/>
    <property type="project" value="UniProtKB-SubCell"/>
</dbReference>
<keyword evidence="2" id="KW-0805">Transcription regulation</keyword>
<feature type="region of interest" description="Disordered" evidence="6">
    <location>
        <begin position="179"/>
        <end position="218"/>
    </location>
</feature>
<evidence type="ECO:0000259" key="7">
    <source>
        <dbReference type="PROSITE" id="PS51005"/>
    </source>
</evidence>
<dbReference type="InterPro" id="IPR003441">
    <property type="entry name" value="NAC-dom"/>
</dbReference>
<dbReference type="InterPro" id="IPR036093">
    <property type="entry name" value="NAC_dom_sf"/>
</dbReference>
<keyword evidence="3" id="KW-0238">DNA-binding</keyword>
<evidence type="ECO:0000256" key="4">
    <source>
        <dbReference type="ARBA" id="ARBA00023163"/>
    </source>
</evidence>
<dbReference type="PANTHER" id="PTHR31989">
    <property type="entry name" value="NAC DOMAIN-CONTAINING PROTEIN 82-RELATED"/>
    <property type="match status" value="1"/>
</dbReference>
<evidence type="ECO:0000256" key="1">
    <source>
        <dbReference type="ARBA" id="ARBA00004123"/>
    </source>
</evidence>
<feature type="region of interest" description="Disordered" evidence="6">
    <location>
        <begin position="297"/>
        <end position="319"/>
    </location>
</feature>
<organism evidence="8 9">
    <name type="scientific">Malus baccata</name>
    <name type="common">Siberian crab apple</name>
    <name type="synonym">Pyrus baccata</name>
    <dbReference type="NCBI Taxonomy" id="106549"/>
    <lineage>
        <taxon>Eukaryota</taxon>
        <taxon>Viridiplantae</taxon>
        <taxon>Streptophyta</taxon>
        <taxon>Embryophyta</taxon>
        <taxon>Tracheophyta</taxon>
        <taxon>Spermatophyta</taxon>
        <taxon>Magnoliopsida</taxon>
        <taxon>eudicotyledons</taxon>
        <taxon>Gunneridae</taxon>
        <taxon>Pentapetalae</taxon>
        <taxon>rosids</taxon>
        <taxon>fabids</taxon>
        <taxon>Rosales</taxon>
        <taxon>Rosaceae</taxon>
        <taxon>Amygdaloideae</taxon>
        <taxon>Maleae</taxon>
        <taxon>Malus</taxon>
    </lineage>
</organism>
<keyword evidence="4" id="KW-0804">Transcription</keyword>
<reference evidence="8 9" key="1">
    <citation type="journal article" date="2019" name="G3 (Bethesda)">
        <title>Sequencing of a Wild Apple (Malus baccata) Genome Unravels the Differences Between Cultivated and Wild Apple Species Regarding Disease Resistance and Cold Tolerance.</title>
        <authorList>
            <person name="Chen X."/>
        </authorList>
    </citation>
    <scope>NUCLEOTIDE SEQUENCE [LARGE SCALE GENOMIC DNA]</scope>
    <source>
        <strain evidence="9">cv. Shandingzi</strain>
        <tissue evidence="8">Leaves</tissue>
    </source>
</reference>